<feature type="transmembrane region" description="Helical" evidence="2">
    <location>
        <begin position="353"/>
        <end position="371"/>
    </location>
</feature>
<evidence type="ECO:0000256" key="1">
    <source>
        <dbReference type="SAM" id="MobiDB-lite"/>
    </source>
</evidence>
<feature type="transmembrane region" description="Helical" evidence="2">
    <location>
        <begin position="555"/>
        <end position="578"/>
    </location>
</feature>
<organism evidence="3 4">
    <name type="scientific">Methanobacterium bryantii</name>
    <dbReference type="NCBI Taxonomy" id="2161"/>
    <lineage>
        <taxon>Archaea</taxon>
        <taxon>Methanobacteriati</taxon>
        <taxon>Methanobacteriota</taxon>
        <taxon>Methanomada group</taxon>
        <taxon>Methanobacteria</taxon>
        <taxon>Methanobacteriales</taxon>
        <taxon>Methanobacteriaceae</taxon>
        <taxon>Methanobacterium</taxon>
    </lineage>
</organism>
<comment type="caution">
    <text evidence="3">The sequence shown here is derived from an EMBL/GenBank/DDBJ whole genome shotgun (WGS) entry which is preliminary data.</text>
</comment>
<dbReference type="RefSeq" id="WP_069583108.1">
    <property type="nucleotide sequence ID" value="NZ_LMVM01000002.1"/>
</dbReference>
<protein>
    <recommendedName>
        <fullName evidence="5">Phage tail tape measure protein domain-containing protein</fullName>
    </recommendedName>
</protein>
<name>A0A2A2H8M1_METBR</name>
<evidence type="ECO:0000313" key="3">
    <source>
        <dbReference type="EMBL" id="PAV05762.1"/>
    </source>
</evidence>
<keyword evidence="4" id="KW-1185">Reference proteome</keyword>
<evidence type="ECO:0000313" key="4">
    <source>
        <dbReference type="Proteomes" id="UP000217784"/>
    </source>
</evidence>
<feature type="transmembrane region" description="Helical" evidence="2">
    <location>
        <begin position="524"/>
        <end position="543"/>
    </location>
</feature>
<dbReference type="AlphaFoldDB" id="A0A2A2H8M1"/>
<accession>A0A2A2H8M1</accession>
<keyword evidence="2" id="KW-0472">Membrane</keyword>
<proteinExistence type="predicted"/>
<evidence type="ECO:0008006" key="5">
    <source>
        <dbReference type="Google" id="ProtNLM"/>
    </source>
</evidence>
<keyword evidence="2" id="KW-0812">Transmembrane</keyword>
<keyword evidence="2" id="KW-1133">Transmembrane helix</keyword>
<gene>
    <name evidence="3" type="ORF">ASJ80_08495</name>
</gene>
<sequence length="775" mass="80426">MSDNQYVIDVSTNADTASVEELAAKLQEVETNAQSAGEAISSMDNSGLDEASTSADNAAESLENADEAANNLSGDLEKVDGAGVEEVSDSASNASDEMDNASTAGEGLSAVATGLASAGIVSTMLSWADTSGNVSSQWSRMALAMKSTGLTAAQVQQTYSPLVTQIAKDTGRSGGQIREFFIQMANSGVTNSEVLKSSFEGIAGAAFVTGRDVNNVGEMFSRFVKSGNIDARRLASQFAMSLPEVGNAMRQLGFDVSDNEEDIKEAFKNMDETTRARVLGTASSIKSGSTANDEYKKSWDGMKQQMDKAQAGLFKFVGDLILPTLIPALKLATDGLNSVTTAFKSAPAPVQQIFGVLGLLGGSFIALVLAISSIRSAWNFLQIGKTVGDLKSLGNAALHPSQTLQTLKTRINGVGPATRVESVKRSFQGLSQSISNAGSTTKKSLTSAGSTITSFASNAGSKIKDVGTAFINSGKSALTAGANYVKSGVMAAASAIKTGILTLATWAQTAAQAALNFVMSLNPITIVVIAIIALIAVLIYLWTTNEGFRNALIGAWTAIAGFFGNIGGVIWGYLVGLVTKFLAFRASIINTIISTFSNVVNTARSYVSRLPGIVWNEMINIGNKIAGAAGYIFSQVQAVFGNIVKWAMQALGIASPGHIARAIGGEMGYVVDGIVSAQSNANAAAKGLGASILSGFGSPSLSVATPTGYGSASLGFDATEINNSLTATSNGNNQRPIVQYINQEGIMSEAEAADRIVKAVKEQLWKENLIAGKSG</sequence>
<dbReference type="OrthoDB" id="82622at2157"/>
<reference evidence="3 4" key="1">
    <citation type="journal article" date="2017" name="BMC Genomics">
        <title>Genomic analysis of methanogenic archaea reveals a shift towards energy conservation.</title>
        <authorList>
            <person name="Gilmore S.P."/>
            <person name="Henske J.K."/>
            <person name="Sexton J.A."/>
            <person name="Solomon K.V."/>
            <person name="Seppala S."/>
            <person name="Yoo J.I."/>
            <person name="Huyett L.M."/>
            <person name="Pressman A."/>
            <person name="Cogan J.Z."/>
            <person name="Kivenson V."/>
            <person name="Peng X."/>
            <person name="Tan Y."/>
            <person name="Valentine D.L."/>
            <person name="O'Malley M.A."/>
        </authorList>
    </citation>
    <scope>NUCLEOTIDE SEQUENCE [LARGE SCALE GENOMIC DNA]</scope>
    <source>
        <strain evidence="3 4">M.o.H.</strain>
    </source>
</reference>
<dbReference type="EMBL" id="LMVM01000002">
    <property type="protein sequence ID" value="PAV05762.1"/>
    <property type="molecule type" value="Genomic_DNA"/>
</dbReference>
<evidence type="ECO:0000256" key="2">
    <source>
        <dbReference type="SAM" id="Phobius"/>
    </source>
</evidence>
<dbReference type="Proteomes" id="UP000217784">
    <property type="component" value="Unassembled WGS sequence"/>
</dbReference>
<feature type="region of interest" description="Disordered" evidence="1">
    <location>
        <begin position="29"/>
        <end position="67"/>
    </location>
</feature>